<dbReference type="PRINTS" id="PR01415">
    <property type="entry name" value="ANKYRIN"/>
</dbReference>
<dbReference type="SUPFAM" id="SSF48403">
    <property type="entry name" value="Ankyrin repeat"/>
    <property type="match status" value="2"/>
</dbReference>
<name>A0ABM3IDY7_ZIZJJ</name>
<evidence type="ECO:0000313" key="12">
    <source>
        <dbReference type="RefSeq" id="XP_048326422.2"/>
    </source>
</evidence>
<evidence type="ECO:0000313" key="11">
    <source>
        <dbReference type="Proteomes" id="UP001652623"/>
    </source>
</evidence>
<feature type="transmembrane region" description="Helical" evidence="9">
    <location>
        <begin position="522"/>
        <end position="541"/>
    </location>
</feature>
<dbReference type="PANTHER" id="PTHR24186:SF50">
    <property type="entry name" value="ANKYRIN REPEAT-CONTAINING PROTEIN ITN1-LIKE ISOFORM X1"/>
    <property type="match status" value="1"/>
</dbReference>
<dbReference type="PROSITE" id="PS50088">
    <property type="entry name" value="ANK_REPEAT"/>
    <property type="match status" value="5"/>
</dbReference>
<evidence type="ECO:0000256" key="6">
    <source>
        <dbReference type="ARBA" id="ARBA00023136"/>
    </source>
</evidence>
<evidence type="ECO:0000256" key="4">
    <source>
        <dbReference type="ARBA" id="ARBA00022989"/>
    </source>
</evidence>
<feature type="repeat" description="ANK" evidence="7">
    <location>
        <begin position="361"/>
        <end position="381"/>
    </location>
</feature>
<evidence type="ECO:0000256" key="9">
    <source>
        <dbReference type="SAM" id="Phobius"/>
    </source>
</evidence>
<comment type="subcellular location">
    <subcellularLocation>
        <location evidence="1">Membrane</location>
        <topology evidence="1">Multi-pass membrane protein</topology>
    </subcellularLocation>
</comment>
<keyword evidence="2 9" id="KW-0812">Transmembrane</keyword>
<dbReference type="RefSeq" id="XP_048326422.2">
    <property type="nucleotide sequence ID" value="XM_048470465.2"/>
</dbReference>
<feature type="transmembrane region" description="Helical" evidence="9">
    <location>
        <begin position="642"/>
        <end position="665"/>
    </location>
</feature>
<evidence type="ECO:0000256" key="3">
    <source>
        <dbReference type="ARBA" id="ARBA00022737"/>
    </source>
</evidence>
<dbReference type="InterPro" id="IPR002110">
    <property type="entry name" value="Ankyrin_rpt"/>
</dbReference>
<proteinExistence type="predicted"/>
<keyword evidence="6 9" id="KW-0472">Membrane</keyword>
<accession>A0ABM3IDY7</accession>
<feature type="transmembrane region" description="Helical" evidence="9">
    <location>
        <begin position="561"/>
        <end position="581"/>
    </location>
</feature>
<dbReference type="PANTHER" id="PTHR24186">
    <property type="entry name" value="PROTEIN PHOSPHATASE 1 REGULATORY SUBUNIT"/>
    <property type="match status" value="1"/>
</dbReference>
<dbReference type="InterPro" id="IPR026961">
    <property type="entry name" value="PGG_dom"/>
</dbReference>
<dbReference type="Proteomes" id="UP001652623">
    <property type="component" value="Chromosome 8"/>
</dbReference>
<feature type="repeat" description="ANK" evidence="7">
    <location>
        <begin position="110"/>
        <end position="142"/>
    </location>
</feature>
<dbReference type="InterPro" id="IPR036770">
    <property type="entry name" value="Ankyrin_rpt-contain_sf"/>
</dbReference>
<evidence type="ECO:0000256" key="1">
    <source>
        <dbReference type="ARBA" id="ARBA00004141"/>
    </source>
</evidence>
<evidence type="ECO:0000256" key="7">
    <source>
        <dbReference type="PROSITE-ProRule" id="PRU00023"/>
    </source>
</evidence>
<reference evidence="12" key="1">
    <citation type="submission" date="2025-08" db="UniProtKB">
        <authorList>
            <consortium name="RefSeq"/>
        </authorList>
    </citation>
    <scope>IDENTIFICATION</scope>
    <source>
        <tissue evidence="12">Seedling</tissue>
    </source>
</reference>
<keyword evidence="3" id="KW-0677">Repeat</keyword>
<keyword evidence="5 7" id="KW-0040">ANK repeat</keyword>
<dbReference type="GeneID" id="107412814"/>
<dbReference type="Gene3D" id="1.25.40.20">
    <property type="entry name" value="Ankyrin repeat-containing domain"/>
    <property type="match status" value="3"/>
</dbReference>
<feature type="transmembrane region" description="Helical" evidence="9">
    <location>
        <begin position="588"/>
        <end position="614"/>
    </location>
</feature>
<gene>
    <name evidence="12" type="primary">LOC107412814</name>
</gene>
<evidence type="ECO:0000256" key="8">
    <source>
        <dbReference type="SAM" id="MobiDB-lite"/>
    </source>
</evidence>
<protein>
    <submittedName>
        <fullName evidence="12">Ankyrin repeat-containing protein ITN1-like</fullName>
    </submittedName>
</protein>
<feature type="repeat" description="ANK" evidence="7">
    <location>
        <begin position="324"/>
        <end position="347"/>
    </location>
</feature>
<dbReference type="SMART" id="SM00248">
    <property type="entry name" value="ANK"/>
    <property type="match status" value="8"/>
</dbReference>
<evidence type="ECO:0000256" key="2">
    <source>
        <dbReference type="ARBA" id="ARBA00022692"/>
    </source>
</evidence>
<feature type="repeat" description="ANK" evidence="7">
    <location>
        <begin position="290"/>
        <end position="312"/>
    </location>
</feature>
<feature type="compositionally biased region" description="Basic and acidic residues" evidence="8">
    <location>
        <begin position="432"/>
        <end position="453"/>
    </location>
</feature>
<dbReference type="PROSITE" id="PS50297">
    <property type="entry name" value="ANK_REP_REGION"/>
    <property type="match status" value="5"/>
</dbReference>
<feature type="region of interest" description="Disordered" evidence="8">
    <location>
        <begin position="432"/>
        <end position="454"/>
    </location>
</feature>
<keyword evidence="11" id="KW-1185">Reference proteome</keyword>
<keyword evidence="4 9" id="KW-1133">Transmembrane helix</keyword>
<organism evidence="11 12">
    <name type="scientific">Ziziphus jujuba</name>
    <name type="common">Chinese jujube</name>
    <name type="synonym">Ziziphus sativa</name>
    <dbReference type="NCBI Taxonomy" id="326968"/>
    <lineage>
        <taxon>Eukaryota</taxon>
        <taxon>Viridiplantae</taxon>
        <taxon>Streptophyta</taxon>
        <taxon>Embryophyta</taxon>
        <taxon>Tracheophyta</taxon>
        <taxon>Spermatophyta</taxon>
        <taxon>Magnoliopsida</taxon>
        <taxon>eudicotyledons</taxon>
        <taxon>Gunneridae</taxon>
        <taxon>Pentapetalae</taxon>
        <taxon>rosids</taxon>
        <taxon>fabids</taxon>
        <taxon>Rosales</taxon>
        <taxon>Rhamnaceae</taxon>
        <taxon>Paliureae</taxon>
        <taxon>Ziziphus</taxon>
    </lineage>
</organism>
<evidence type="ECO:0000259" key="10">
    <source>
        <dbReference type="Pfam" id="PF13962"/>
    </source>
</evidence>
<dbReference type="Pfam" id="PF12796">
    <property type="entry name" value="Ank_2"/>
    <property type="match status" value="4"/>
</dbReference>
<feature type="domain" description="PGG" evidence="10">
    <location>
        <begin position="516"/>
        <end position="615"/>
    </location>
</feature>
<feature type="repeat" description="ANK" evidence="7">
    <location>
        <begin position="68"/>
        <end position="100"/>
    </location>
</feature>
<dbReference type="Pfam" id="PF13962">
    <property type="entry name" value="PGG"/>
    <property type="match status" value="1"/>
</dbReference>
<evidence type="ECO:0000256" key="5">
    <source>
        <dbReference type="ARBA" id="ARBA00023043"/>
    </source>
</evidence>
<sequence>MWLTMDSELYNAAIDELSDHNLFGNMDNIRSRGQKNTVLHIAAKSGKLRQLNIKKDHLLRFLYEQNNEGNTPLHIAAKLGHLEIVRILVEMAKKTDVEQNKRLLTMENNEKDIALHEAVRYNHLEVVKLLIEEDPDLASIVNGEGDSPLFMAVDRCFHQVALHILNNAPNYSYQGRNGMNVLHIAAIRSKRRPIPLTWEECDSLWSVRIVLDYLLAGTIARKLFCSRRHDNQKRDFGLQVLEKLQASTLEQTDDFGWTPLHYAAHIGNEVLVKRFLNKDRKSLPFSRNKEGMSALHIAAKKGHVAVIRVLMESCPEVCELLDNDGRTALHIAVESRNEMAVKFFLERAIAFKDLINLKDNKGNTALHVAATVGDFHILKILTNGPRIDQGATNKDKKTFVDIILSNKELQDAEILKIMVNLEIEIVLPPRSEEKMDTRKPNEAESKEKKKDEIQIEEDEAGCKQQTCEAESKEKKKVETQVEENEEAAWKQLERMVVVSSDMKKPYKNEGGFGTTMKDFNNLNLLVATIIATATFAAAFQMPGGYDKGLPVLHGTKAFNKFLFYDQFAFVLSTTSLFLHFFLTQFGKLFAVTLFPVAWTAYLTMVSLCMMVLAFDQSIKTVIPGEGKTKASQDDYYITGNGIPILFICFFSFVILPSILLAKLYATARRHEPRNSVRSRFGLWS</sequence>